<dbReference type="EMBL" id="AP019297">
    <property type="protein sequence ID" value="BBG93433.1"/>
    <property type="molecule type" value="Genomic_DNA"/>
</dbReference>
<protein>
    <submittedName>
        <fullName evidence="2">Indole-3-acetate beta-D-glucosyltransferase</fullName>
    </submittedName>
</protein>
<dbReference type="GO" id="GO:0016740">
    <property type="term" value="F:transferase activity"/>
    <property type="evidence" value="ECO:0007669"/>
    <property type="project" value="UniProtKB-KW"/>
</dbReference>
<proteinExistence type="predicted"/>
<dbReference type="AlphaFoldDB" id="A0A4Y1QNK4"/>
<keyword evidence="2" id="KW-0808">Transferase</keyword>
<evidence type="ECO:0000313" key="2">
    <source>
        <dbReference type="EMBL" id="BBG93433.1"/>
    </source>
</evidence>
<reference evidence="2" key="1">
    <citation type="journal article" date="2019" name="Science">
        <title>Mutation of a bHLH transcription factor allowed almond domestication.</title>
        <authorList>
            <person name="Sanchez-Perez R."/>
            <person name="Pavan S."/>
            <person name="Mazzeo R."/>
            <person name="Moldovan C."/>
            <person name="Aiese Cigliano R."/>
            <person name="Del Cueto J."/>
            <person name="Ricciardi F."/>
            <person name="Lotti C."/>
            <person name="Ricciardi L."/>
            <person name="Dicenta F."/>
            <person name="Lopez-Marques R.L."/>
            <person name="Lindberg Moller B."/>
        </authorList>
    </citation>
    <scope>NUCLEOTIDE SEQUENCE</scope>
</reference>
<evidence type="ECO:0000256" key="1">
    <source>
        <dbReference type="SAM" id="MobiDB-lite"/>
    </source>
</evidence>
<feature type="region of interest" description="Disordered" evidence="1">
    <location>
        <begin position="28"/>
        <end position="60"/>
    </location>
</feature>
<sequence>MWPLTSSTQLSPFNTQFSTNLWCNTDSFPNVSGSRPHQPGPPISKAPHPQYRRSSHVHQPLRLSTRIVNGSTPNGLTYAPYSDGYDDGFNFSDDVDHYMSSLGVPDHKSSPILLRLVQKRATPTLA</sequence>
<gene>
    <name evidence="2" type="ORF">Prudu_001442</name>
</gene>
<name>A0A4Y1QNK4_PRUDU</name>
<organism evidence="2">
    <name type="scientific">Prunus dulcis</name>
    <name type="common">Almond</name>
    <name type="synonym">Amygdalus dulcis</name>
    <dbReference type="NCBI Taxonomy" id="3755"/>
    <lineage>
        <taxon>Eukaryota</taxon>
        <taxon>Viridiplantae</taxon>
        <taxon>Streptophyta</taxon>
        <taxon>Embryophyta</taxon>
        <taxon>Tracheophyta</taxon>
        <taxon>Spermatophyta</taxon>
        <taxon>Magnoliopsida</taxon>
        <taxon>eudicotyledons</taxon>
        <taxon>Gunneridae</taxon>
        <taxon>Pentapetalae</taxon>
        <taxon>rosids</taxon>
        <taxon>fabids</taxon>
        <taxon>Rosales</taxon>
        <taxon>Rosaceae</taxon>
        <taxon>Amygdaloideae</taxon>
        <taxon>Amygdaleae</taxon>
        <taxon>Prunus</taxon>
    </lineage>
</organism>
<accession>A0A4Y1QNK4</accession>